<evidence type="ECO:0000313" key="3">
    <source>
        <dbReference type="Proteomes" id="UP000326757"/>
    </source>
</evidence>
<comment type="caution">
    <text evidence="2">The sequence shown here is derived from an EMBL/GenBank/DDBJ whole genome shotgun (WGS) entry which is preliminary data.</text>
</comment>
<organism evidence="2 3">
    <name type="scientific">Monilinia laxa</name>
    <name type="common">Brown rot fungus</name>
    <name type="synonym">Sclerotinia laxa</name>
    <dbReference type="NCBI Taxonomy" id="61186"/>
    <lineage>
        <taxon>Eukaryota</taxon>
        <taxon>Fungi</taxon>
        <taxon>Dikarya</taxon>
        <taxon>Ascomycota</taxon>
        <taxon>Pezizomycotina</taxon>
        <taxon>Leotiomycetes</taxon>
        <taxon>Helotiales</taxon>
        <taxon>Sclerotiniaceae</taxon>
        <taxon>Monilinia</taxon>
    </lineage>
</organism>
<dbReference type="EMBL" id="VIGI01000001">
    <property type="protein sequence ID" value="KAB8305057.1"/>
    <property type="molecule type" value="Genomic_DNA"/>
</dbReference>
<name>A0A5N6KN53_MONLA</name>
<keyword evidence="3" id="KW-1185">Reference proteome</keyword>
<dbReference type="Proteomes" id="UP000326757">
    <property type="component" value="Unassembled WGS sequence"/>
</dbReference>
<evidence type="ECO:0000313" key="2">
    <source>
        <dbReference type="EMBL" id="KAB8305057.1"/>
    </source>
</evidence>
<accession>A0A5N6KN53</accession>
<proteinExistence type="predicted"/>
<dbReference type="AlphaFoldDB" id="A0A5N6KN53"/>
<evidence type="ECO:0000256" key="1">
    <source>
        <dbReference type="SAM" id="MobiDB-lite"/>
    </source>
</evidence>
<feature type="region of interest" description="Disordered" evidence="1">
    <location>
        <begin position="14"/>
        <end position="34"/>
    </location>
</feature>
<protein>
    <submittedName>
        <fullName evidence="2">Uncharacterized protein</fullName>
    </submittedName>
</protein>
<sequence>MKFPIEQLHKHLHHHVSITSTNQEEKADRQHERSVNSFLDKNSIRYAMLQDPQYPQTPCILFLILKFIKVWAHDRPSSRRYWKTDVVLPESRDL</sequence>
<reference evidence="2 3" key="1">
    <citation type="submission" date="2019-06" db="EMBL/GenBank/DDBJ databases">
        <title>Genome Sequence of the Brown Rot Fungal Pathogen Monilinia laxa.</title>
        <authorList>
            <person name="De Miccolis Angelini R.M."/>
            <person name="Landi L."/>
            <person name="Abate D."/>
            <person name="Pollastro S."/>
            <person name="Romanazzi G."/>
            <person name="Faretra F."/>
        </authorList>
    </citation>
    <scope>NUCLEOTIDE SEQUENCE [LARGE SCALE GENOMIC DNA]</scope>
    <source>
        <strain evidence="2 3">Mlax316</strain>
    </source>
</reference>
<feature type="compositionally biased region" description="Basic and acidic residues" evidence="1">
    <location>
        <begin position="23"/>
        <end position="34"/>
    </location>
</feature>
<gene>
    <name evidence="2" type="ORF">EYC80_004358</name>
</gene>